<reference evidence="2" key="1">
    <citation type="journal article" date="2023" name="Front. Plant Sci.">
        <title>Chromosomal-level genome assembly of Melastoma candidum provides insights into trichome evolution.</title>
        <authorList>
            <person name="Zhong Y."/>
            <person name="Wu W."/>
            <person name="Sun C."/>
            <person name="Zou P."/>
            <person name="Liu Y."/>
            <person name="Dai S."/>
            <person name="Zhou R."/>
        </authorList>
    </citation>
    <scope>NUCLEOTIDE SEQUENCE [LARGE SCALE GENOMIC DNA]</scope>
</reference>
<comment type="caution">
    <text evidence="1">The sequence shown here is derived from an EMBL/GenBank/DDBJ whole genome shotgun (WGS) entry which is preliminary data.</text>
</comment>
<dbReference type="EMBL" id="CM042883">
    <property type="protein sequence ID" value="KAI4376796.1"/>
    <property type="molecule type" value="Genomic_DNA"/>
</dbReference>
<protein>
    <submittedName>
        <fullName evidence="1">Uncharacterized protein</fullName>
    </submittedName>
</protein>
<accession>A0ACB9REX3</accession>
<keyword evidence="2" id="KW-1185">Reference proteome</keyword>
<dbReference type="Proteomes" id="UP001057402">
    <property type="component" value="Chromosome 4"/>
</dbReference>
<organism evidence="1 2">
    <name type="scientific">Melastoma candidum</name>
    <dbReference type="NCBI Taxonomy" id="119954"/>
    <lineage>
        <taxon>Eukaryota</taxon>
        <taxon>Viridiplantae</taxon>
        <taxon>Streptophyta</taxon>
        <taxon>Embryophyta</taxon>
        <taxon>Tracheophyta</taxon>
        <taxon>Spermatophyta</taxon>
        <taxon>Magnoliopsida</taxon>
        <taxon>eudicotyledons</taxon>
        <taxon>Gunneridae</taxon>
        <taxon>Pentapetalae</taxon>
        <taxon>rosids</taxon>
        <taxon>malvids</taxon>
        <taxon>Myrtales</taxon>
        <taxon>Melastomataceae</taxon>
        <taxon>Melastomatoideae</taxon>
        <taxon>Melastomateae</taxon>
        <taxon>Melastoma</taxon>
    </lineage>
</organism>
<gene>
    <name evidence="1" type="ORF">MLD38_014514</name>
</gene>
<sequence length="106" mass="10901">MRAGLSTIQQTLTADAATVLNHSIAEAGRRNHSQTNHPPRGLNPLGLGPPDSSGKHASSHTRFVAPPCSVVPSSFASPWRSSGSPTAPSSAAASPSRRFPMPDGPP</sequence>
<evidence type="ECO:0000313" key="2">
    <source>
        <dbReference type="Proteomes" id="UP001057402"/>
    </source>
</evidence>
<proteinExistence type="predicted"/>
<name>A0ACB9REX3_9MYRT</name>
<evidence type="ECO:0000313" key="1">
    <source>
        <dbReference type="EMBL" id="KAI4376796.1"/>
    </source>
</evidence>